<evidence type="ECO:0000313" key="1">
    <source>
        <dbReference type="EMBL" id="VFS47151.1"/>
    </source>
</evidence>
<dbReference type="Gene3D" id="1.10.260.40">
    <property type="entry name" value="lambda repressor-like DNA-binding domains"/>
    <property type="match status" value="1"/>
</dbReference>
<reference evidence="1 2" key="1">
    <citation type="submission" date="2019-03" db="EMBL/GenBank/DDBJ databases">
        <authorList>
            <consortium name="Pathogen Informatics"/>
        </authorList>
    </citation>
    <scope>NUCLEOTIDE SEQUENCE [LARGE SCALE GENOMIC DNA]</scope>
    <source>
        <strain evidence="1 2">NCTC12282</strain>
    </source>
</reference>
<sequence>MKPAAFAEVMGTRVDLVSSWEQHRRTPTAVAFKLLCLLERDPQLTNTLRSI</sequence>
<dbReference type="EMBL" id="CAADJA010000002">
    <property type="protein sequence ID" value="VFS47151.1"/>
    <property type="molecule type" value="Genomic_DNA"/>
</dbReference>
<dbReference type="InterPro" id="IPR010982">
    <property type="entry name" value="Lambda_DNA-bd_dom_sf"/>
</dbReference>
<accession>A0A484ZHJ5</accession>
<dbReference type="Proteomes" id="UP000373449">
    <property type="component" value="Unassembled WGS sequence"/>
</dbReference>
<name>A0A484ZHJ5_9GAMM</name>
<organism evidence="1 2">
    <name type="scientific">Budvicia aquatica</name>
    <dbReference type="NCBI Taxonomy" id="82979"/>
    <lineage>
        <taxon>Bacteria</taxon>
        <taxon>Pseudomonadati</taxon>
        <taxon>Pseudomonadota</taxon>
        <taxon>Gammaproteobacteria</taxon>
        <taxon>Enterobacterales</taxon>
        <taxon>Budviciaceae</taxon>
        <taxon>Budvicia</taxon>
    </lineage>
</organism>
<proteinExistence type="predicted"/>
<dbReference type="GO" id="GO:0003677">
    <property type="term" value="F:DNA binding"/>
    <property type="evidence" value="ECO:0007669"/>
    <property type="project" value="InterPro"/>
</dbReference>
<evidence type="ECO:0000313" key="2">
    <source>
        <dbReference type="Proteomes" id="UP000373449"/>
    </source>
</evidence>
<protein>
    <submittedName>
        <fullName evidence="1">Putative transcriptional regulator</fullName>
    </submittedName>
</protein>
<dbReference type="AlphaFoldDB" id="A0A484ZHJ5"/>
<gene>
    <name evidence="1" type="ORF">NCTC12282_02086</name>
</gene>